<dbReference type="Proteomes" id="UP000274756">
    <property type="component" value="Unassembled WGS sequence"/>
</dbReference>
<evidence type="ECO:0008006" key="3">
    <source>
        <dbReference type="Google" id="ProtNLM"/>
    </source>
</evidence>
<dbReference type="OrthoDB" id="5831822at2759"/>
<name>A0A3P7Q819_DRAME</name>
<accession>A0A3P7Q819</accession>
<keyword evidence="2" id="KW-1185">Reference proteome</keyword>
<sequence length="149" mass="16875">MQCYCYGTFLSSFCLMNLPPSFKHQIENECWPESSGGGLQCMCAADFCNEGVNKKLRFPDDIPIKNANLLKQNPFLVSFESSSNENEVYDNAAIVFGASDNLADLPLSEREREWMVSDIDNPGTVIFYNYYIISMMQLLTHGKLVFDVL</sequence>
<evidence type="ECO:0000313" key="1">
    <source>
        <dbReference type="EMBL" id="VDN59933.1"/>
    </source>
</evidence>
<gene>
    <name evidence="1" type="ORF">DME_LOCUS9906</name>
</gene>
<evidence type="ECO:0000313" key="2">
    <source>
        <dbReference type="Proteomes" id="UP000274756"/>
    </source>
</evidence>
<protein>
    <recommendedName>
        <fullName evidence="3">Activin_recp domain-containing protein</fullName>
    </recommendedName>
</protein>
<dbReference type="EMBL" id="UYYG01001195">
    <property type="protein sequence ID" value="VDN59933.1"/>
    <property type="molecule type" value="Genomic_DNA"/>
</dbReference>
<proteinExistence type="predicted"/>
<dbReference type="AlphaFoldDB" id="A0A3P7Q819"/>
<reference evidence="1 2" key="1">
    <citation type="submission" date="2018-11" db="EMBL/GenBank/DDBJ databases">
        <authorList>
            <consortium name="Pathogen Informatics"/>
        </authorList>
    </citation>
    <scope>NUCLEOTIDE SEQUENCE [LARGE SCALE GENOMIC DNA]</scope>
</reference>
<organism evidence="1 2">
    <name type="scientific">Dracunculus medinensis</name>
    <name type="common">Guinea worm</name>
    <dbReference type="NCBI Taxonomy" id="318479"/>
    <lineage>
        <taxon>Eukaryota</taxon>
        <taxon>Metazoa</taxon>
        <taxon>Ecdysozoa</taxon>
        <taxon>Nematoda</taxon>
        <taxon>Chromadorea</taxon>
        <taxon>Rhabditida</taxon>
        <taxon>Spirurina</taxon>
        <taxon>Dracunculoidea</taxon>
        <taxon>Dracunculidae</taxon>
        <taxon>Dracunculus</taxon>
    </lineage>
</organism>